<dbReference type="UniPathway" id="UPA00189">
    <property type="reaction ID" value="UER00296"/>
</dbReference>
<dbReference type="InterPro" id="IPR004739">
    <property type="entry name" value="GMP_synth_GATase"/>
</dbReference>
<evidence type="ECO:0000256" key="1">
    <source>
        <dbReference type="ARBA" id="ARBA00002332"/>
    </source>
</evidence>
<dbReference type="PANTHER" id="PTHR11922:SF2">
    <property type="entry name" value="GMP SYNTHASE [GLUTAMINE-HYDROLYZING]"/>
    <property type="match status" value="1"/>
</dbReference>
<dbReference type="Gene3D" id="3.40.50.620">
    <property type="entry name" value="HUPs"/>
    <property type="match status" value="1"/>
</dbReference>
<dbReference type="InterPro" id="IPR017926">
    <property type="entry name" value="GATASE"/>
</dbReference>
<evidence type="ECO:0000313" key="12">
    <source>
        <dbReference type="EMBL" id="OGI87289.1"/>
    </source>
</evidence>
<dbReference type="PROSITE" id="PS51553">
    <property type="entry name" value="GMPS_ATP_PPASE"/>
    <property type="match status" value="1"/>
</dbReference>
<evidence type="ECO:0000256" key="10">
    <source>
        <dbReference type="PROSITE-ProRule" id="PRU00886"/>
    </source>
</evidence>
<feature type="binding site" evidence="10">
    <location>
        <begin position="234"/>
        <end position="240"/>
    </location>
    <ligand>
        <name>ATP</name>
        <dbReference type="ChEBI" id="CHEBI:30616"/>
    </ligand>
</feature>
<reference evidence="12 13" key="1">
    <citation type="journal article" date="2016" name="Nat. Commun.">
        <title>Thousands of microbial genomes shed light on interconnected biogeochemical processes in an aquifer system.</title>
        <authorList>
            <person name="Anantharaman K."/>
            <person name="Brown C.T."/>
            <person name="Hug L.A."/>
            <person name="Sharon I."/>
            <person name="Castelle C.J."/>
            <person name="Probst A.J."/>
            <person name="Thomas B.C."/>
            <person name="Singh A."/>
            <person name="Wilkins M.J."/>
            <person name="Karaoz U."/>
            <person name="Brodie E.L."/>
            <person name="Williams K.H."/>
            <person name="Hubbard S.S."/>
            <person name="Banfield J.F."/>
        </authorList>
    </citation>
    <scope>NUCLEOTIDE SEQUENCE [LARGE SCALE GENOMIC DNA]</scope>
</reference>
<evidence type="ECO:0000313" key="13">
    <source>
        <dbReference type="Proteomes" id="UP000177001"/>
    </source>
</evidence>
<proteinExistence type="predicted"/>
<dbReference type="InterPro" id="IPR022310">
    <property type="entry name" value="NAD/GMP_synthase"/>
</dbReference>
<keyword evidence="9" id="KW-0315">Glutamine amidotransferase</keyword>
<evidence type="ECO:0000259" key="11">
    <source>
        <dbReference type="PROSITE" id="PS51553"/>
    </source>
</evidence>
<dbReference type="AlphaFoldDB" id="A0A1F6WZG7"/>
<dbReference type="GO" id="GO:0005524">
    <property type="term" value="F:ATP binding"/>
    <property type="evidence" value="ECO:0007669"/>
    <property type="project" value="UniProtKB-UniRule"/>
</dbReference>
<gene>
    <name evidence="12" type="ORF">A3A91_02205</name>
</gene>
<dbReference type="InterPro" id="IPR014729">
    <property type="entry name" value="Rossmann-like_a/b/a_fold"/>
</dbReference>
<dbReference type="Gene3D" id="3.30.300.10">
    <property type="match status" value="1"/>
</dbReference>
<dbReference type="SUPFAM" id="SSF52317">
    <property type="entry name" value="Class I glutamine amidotransferase-like"/>
    <property type="match status" value="1"/>
</dbReference>
<dbReference type="PANTHER" id="PTHR11922">
    <property type="entry name" value="GMP SYNTHASE-RELATED"/>
    <property type="match status" value="1"/>
</dbReference>
<keyword evidence="8 10" id="KW-0067">ATP-binding</keyword>
<evidence type="ECO:0000256" key="7">
    <source>
        <dbReference type="ARBA" id="ARBA00022755"/>
    </source>
</evidence>
<dbReference type="NCBIfam" id="NF000848">
    <property type="entry name" value="PRK00074.1"/>
    <property type="match status" value="1"/>
</dbReference>
<dbReference type="SUPFAM" id="SSF54810">
    <property type="entry name" value="GMP synthetase C-terminal dimerisation domain"/>
    <property type="match status" value="1"/>
</dbReference>
<name>A0A1F6WZG7_9BACT</name>
<evidence type="ECO:0000256" key="6">
    <source>
        <dbReference type="ARBA" id="ARBA00022749"/>
    </source>
</evidence>
<dbReference type="InterPro" id="IPR025777">
    <property type="entry name" value="GMPS_ATP_PPase_dom"/>
</dbReference>
<feature type="domain" description="GMPS ATP-PPase" evidence="11">
    <location>
        <begin position="203"/>
        <end position="393"/>
    </location>
</feature>
<comment type="pathway">
    <text evidence="2">Purine metabolism; GMP biosynthesis; GMP from XMP (L-Gln route): step 1/1.</text>
</comment>
<organism evidence="12 13">
    <name type="scientific">Candidatus Nomurabacteria bacterium RIFCSPLOWO2_01_FULL_36_16</name>
    <dbReference type="NCBI Taxonomy" id="1801767"/>
    <lineage>
        <taxon>Bacteria</taxon>
        <taxon>Candidatus Nomuraibacteriota</taxon>
    </lineage>
</organism>
<evidence type="ECO:0000256" key="4">
    <source>
        <dbReference type="ARBA" id="ARBA00022598"/>
    </source>
</evidence>
<protein>
    <recommendedName>
        <fullName evidence="3">GMP synthase (glutamine-hydrolyzing)</fullName>
        <ecNumber evidence="3">6.3.5.2</ecNumber>
    </recommendedName>
</protein>
<dbReference type="NCBIfam" id="TIGR00888">
    <property type="entry name" value="guaA_Nterm"/>
    <property type="match status" value="1"/>
</dbReference>
<evidence type="ECO:0000256" key="3">
    <source>
        <dbReference type="ARBA" id="ARBA00012746"/>
    </source>
</evidence>
<dbReference type="EC" id="6.3.5.2" evidence="3"/>
<dbReference type="PROSITE" id="PS51273">
    <property type="entry name" value="GATASE_TYPE_1"/>
    <property type="match status" value="1"/>
</dbReference>
<dbReference type="Pfam" id="PF02540">
    <property type="entry name" value="NAD_synthase"/>
    <property type="match status" value="1"/>
</dbReference>
<dbReference type="CDD" id="cd01742">
    <property type="entry name" value="GATase1_GMP_Synthase"/>
    <property type="match status" value="1"/>
</dbReference>
<dbReference type="InterPro" id="IPR048267">
    <property type="entry name" value="Arginosuc_syn_N"/>
</dbReference>
<dbReference type="InterPro" id="IPR001674">
    <property type="entry name" value="GMP_synth_C"/>
</dbReference>
<dbReference type="Pfam" id="PF00958">
    <property type="entry name" value="GMP_synt_C"/>
    <property type="match status" value="1"/>
</dbReference>
<evidence type="ECO:0000256" key="2">
    <source>
        <dbReference type="ARBA" id="ARBA00005153"/>
    </source>
</evidence>
<dbReference type="EMBL" id="MFUR01000003">
    <property type="protein sequence ID" value="OGI87289.1"/>
    <property type="molecule type" value="Genomic_DNA"/>
</dbReference>
<keyword evidence="5 10" id="KW-0547">Nucleotide-binding</keyword>
<comment type="caution">
    <text evidence="12">The sequence shown here is derived from an EMBL/GenBank/DDBJ whole genome shotgun (WGS) entry which is preliminary data.</text>
</comment>
<dbReference type="CDD" id="cd01997">
    <property type="entry name" value="GMP_synthase_C"/>
    <property type="match status" value="1"/>
</dbReference>
<evidence type="ECO:0000256" key="9">
    <source>
        <dbReference type="ARBA" id="ARBA00022962"/>
    </source>
</evidence>
<keyword evidence="7 10" id="KW-0658">Purine biosynthesis</keyword>
<dbReference type="GO" id="GO:0003921">
    <property type="term" value="F:GMP synthase activity"/>
    <property type="evidence" value="ECO:0007669"/>
    <property type="project" value="InterPro"/>
</dbReference>
<comment type="function">
    <text evidence="1">Catalyzes the synthesis of GMP from XMP.</text>
</comment>
<dbReference type="Proteomes" id="UP000177001">
    <property type="component" value="Unassembled WGS sequence"/>
</dbReference>
<dbReference type="Pfam" id="PF00117">
    <property type="entry name" value="GATase"/>
    <property type="match status" value="1"/>
</dbReference>
<dbReference type="GO" id="GO:0005829">
    <property type="term" value="C:cytosol"/>
    <property type="evidence" value="ECO:0007669"/>
    <property type="project" value="TreeGrafter"/>
</dbReference>
<evidence type="ECO:0000256" key="5">
    <source>
        <dbReference type="ARBA" id="ARBA00022741"/>
    </source>
</evidence>
<dbReference type="Pfam" id="PF00764">
    <property type="entry name" value="Arginosuc_synth"/>
    <property type="match status" value="1"/>
</dbReference>
<evidence type="ECO:0000256" key="8">
    <source>
        <dbReference type="ARBA" id="ARBA00022840"/>
    </source>
</evidence>
<keyword evidence="4" id="KW-0436">Ligase</keyword>
<dbReference type="SUPFAM" id="SSF52402">
    <property type="entry name" value="Adenine nucleotide alpha hydrolases-like"/>
    <property type="match status" value="1"/>
</dbReference>
<keyword evidence="6 10" id="KW-0332">GMP biosynthesis</keyword>
<dbReference type="InterPro" id="IPR029062">
    <property type="entry name" value="Class_I_gatase-like"/>
</dbReference>
<dbReference type="Gene3D" id="3.40.50.880">
    <property type="match status" value="1"/>
</dbReference>
<sequence length="518" mass="57612">MNEIQILVVDYGSQYTLIIGRTLRELGVRSIILPPKKVDLWLKNNIPKAIILSGSNWSVHDDGAPELPKSLDVTDLPKDGVNKKYLILGICYGMQLLARKFGGNVDKPHEHREYGPAKVTLNTKHPLFKGIPEKTEVWASHGDTVTKLPKNFISIASSSGIAAMSNKTNNVLGIQFHPEVVHTKEGKKILQNFLTLSGCSIDWNPKNLIQQIQKEVLDIVDKPKQKQKVILGVSGGVDSTTLAAILAPVLGKKLICIAIDTGGLRKNEIEELKKNTKSAGIKNLVVIKAGEKFIKNIFITIDGEEKRSKFREVYKSIFETQIAKYKAGFIVQGTLATDIIESGKAGESVMIKTHHNVGLTWKVEDLHPLRNLFKYEVRELARALNLPKTIYERNPFPGPGLYLRVVGAPVTKENIELVREADKTVSDILKKYNLSKNISQLIVALLGVNSVGVKGDERVYGHSLAVRAVVTVDFMTARGYYFKEEIINEITNALTKHKNIVRVFFDLTPKPPATTEFE</sequence>
<accession>A0A1F6WZG7</accession>